<dbReference type="EMBL" id="VSIJ01000033">
    <property type="protein sequence ID" value="TXX65350.1"/>
    <property type="molecule type" value="Genomic_DNA"/>
</dbReference>
<evidence type="ECO:0000313" key="2">
    <source>
        <dbReference type="EMBL" id="TQP10441.1"/>
    </source>
</evidence>
<organism evidence="2 4">
    <name type="scientific">Vibrio cholerae</name>
    <dbReference type="NCBI Taxonomy" id="666"/>
    <lineage>
        <taxon>Bacteria</taxon>
        <taxon>Pseudomonadati</taxon>
        <taxon>Pseudomonadota</taxon>
        <taxon>Gammaproteobacteria</taxon>
        <taxon>Vibrionales</taxon>
        <taxon>Vibrionaceae</taxon>
        <taxon>Vibrio</taxon>
    </lineage>
</organism>
<evidence type="ECO:0000313" key="6">
    <source>
        <dbReference type="Proteomes" id="UP000323819"/>
    </source>
</evidence>
<reference evidence="3 6" key="1">
    <citation type="submission" date="2019-06" db="EMBL/GenBank/DDBJ databases">
        <title>Vibrio cholerae phylogeny based on whole-genome sequencing reveals genetic diversity and population strucutre.</title>
        <authorList>
            <person name="Zhiqiu Y."/>
            <person name="Bin L."/>
            <person name="Lingyan J."/>
        </authorList>
    </citation>
    <scope>NUCLEOTIDE SEQUENCE [LARGE SCALE GENOMIC DNA]</scope>
    <source>
        <strain evidence="3 6">N2814</strain>
    </source>
</reference>
<evidence type="ECO:0000313" key="1">
    <source>
        <dbReference type="EMBL" id="KAA1256135.1"/>
    </source>
</evidence>
<gene>
    <name evidence="1" type="ORF">F0M16_02085</name>
    <name evidence="2" type="ORF">FLM02_15810</name>
    <name evidence="3" type="ORF">FXF03_12925</name>
</gene>
<comment type="caution">
    <text evidence="2">The sequence shown here is derived from an EMBL/GenBank/DDBJ whole genome shotgun (WGS) entry which is preliminary data.</text>
</comment>
<dbReference type="Proteomes" id="UP000323225">
    <property type="component" value="Unassembled WGS sequence"/>
</dbReference>
<protein>
    <submittedName>
        <fullName evidence="2">Uncharacterized protein</fullName>
    </submittedName>
</protein>
<dbReference type="Proteomes" id="UP000319979">
    <property type="component" value="Unassembled WGS sequence"/>
</dbReference>
<dbReference type="EMBL" id="VUAA01000002">
    <property type="protein sequence ID" value="KAA1256135.1"/>
    <property type="molecule type" value="Genomic_DNA"/>
</dbReference>
<evidence type="ECO:0000313" key="4">
    <source>
        <dbReference type="Proteomes" id="UP000319979"/>
    </source>
</evidence>
<reference evidence="1 5" key="3">
    <citation type="submission" date="2019-09" db="EMBL/GenBank/DDBJ databases">
        <authorList>
            <person name="Kritzky A."/>
            <person name="Schelkanova E.Y."/>
            <person name="Alkhova Z.V."/>
            <person name="Smirnova N.I."/>
        </authorList>
    </citation>
    <scope>NUCLEOTIDE SEQUENCE [LARGE SCALE GENOMIC DNA]</scope>
    <source>
        <strain evidence="1 5">M1526</strain>
    </source>
</reference>
<proteinExistence type="predicted"/>
<dbReference type="EMBL" id="VIOS01000078">
    <property type="protein sequence ID" value="TQP10441.1"/>
    <property type="molecule type" value="Genomic_DNA"/>
</dbReference>
<reference evidence="2 4" key="2">
    <citation type="submission" date="2019-07" db="EMBL/GenBank/DDBJ databases">
        <title>Phenotypic and genotypic antimicrobial resistance traits of Vibrio cholerae non-O1/non-O139 isolated from a large Austrian lake frequently associated with cases of infection.</title>
        <authorList>
            <person name="Lepuschitz S."/>
            <person name="Baron S."/>
            <person name="Larvor E."/>
            <person name="Granier S."/>
            <person name="Pretzer C."/>
            <person name="Mach R.L."/>
            <person name="Farnleitner A.H."/>
            <person name="Ruppitsch W."/>
            <person name="Pleininger S."/>
            <person name="Indra A."/>
            <person name="Kirschner A.K.T."/>
        </authorList>
    </citation>
    <scope>NUCLEOTIDE SEQUENCE [LARGE SCALE GENOMIC DNA]</scope>
    <source>
        <strain evidence="2 4">A12JL36W90</strain>
    </source>
</reference>
<evidence type="ECO:0000313" key="3">
    <source>
        <dbReference type="EMBL" id="TXX65350.1"/>
    </source>
</evidence>
<name>A0A0H6R5B7_VIBCL</name>
<dbReference type="Proteomes" id="UP000323819">
    <property type="component" value="Unassembled WGS sequence"/>
</dbReference>
<dbReference type="AlphaFoldDB" id="A0A0H6R5B7"/>
<sequence>MYGEMSRYVIQLLMNGSIMSQDVILICAQITQQENDRIEYVELHSTNPTNEENLCSMLNKKPMWRRSHLFF</sequence>
<accession>A0A0H6R5B7</accession>
<evidence type="ECO:0000313" key="5">
    <source>
        <dbReference type="Proteomes" id="UP000323225"/>
    </source>
</evidence>